<keyword evidence="5" id="KW-0812">Transmembrane</keyword>
<dbReference type="Proteomes" id="UP000886595">
    <property type="component" value="Unassembled WGS sequence"/>
</dbReference>
<dbReference type="PANTHER" id="PTHR48057:SF29">
    <property type="entry name" value="OS02G0609900 PROTEIN"/>
    <property type="match status" value="1"/>
</dbReference>
<feature type="signal peptide" evidence="12">
    <location>
        <begin position="1"/>
        <end position="24"/>
    </location>
</feature>
<sequence>MSESLMRLHFLSLIFLCCVFPSSFFDLNIDYNSYVACHPHKTQALTEFMNEFDSSQCNLSDPFNGVWCDNLTGVVTKLQLSDCLSGTLNPNSSLFRLHHLRYLNLTQNNFISSSLPSEFGNLSRLEVLSLSCIGFVGQIPFSFNSLSLLSVLDLSQNELTGSFPLVRNLTKLSFIGLDENYISGDLNPNSTSLFELHHLRYLNLDYNNFSSSFPSEFGNLNKLEFLSLSYNDFFGQVPPTISNLTSLTKLYLDHNQLTGIIPLVQNLTNLFTIDVSENHFSGIIPSSLFAMPFLSRLVLSDNDLTGSIEFPNSSTPSRLEKMYLGNNHFEGKIIDPITKLTNLKHLELSFLNTSFPIDLSLFSSLKSLLDLDLSGNSISPASLDSNSDIPTNLESLYLQDCGISKFPNILKNLEKLEKIELSSNKIKGKVPEWLWKLPRLYTVFLRNNSFTGFEGPVDVLVNSSLELIDLEQNYFEGAIPILPLFINIFNAKSNRFTGNIPLSVCNCRSLNRLWLPNNNLTGPIPQCLSNLMIVNLRKNKLEGSIPDAFVTGASLQELDVGHNRLTGKLPRSLQNCSSLEFLSVDHNMIEDTFPFWLKALPNLKILILSSNKFYGSLSPPGQGPLGFPELRIFEISDNKFTGSLPPTYFVNWKASSLTMNENSEDLYMAHGQISSGGFYYYAGVTIDIQYKGLLMEQEWIITSYAAIDFSGNRIEGQIPESIGLVKGLIALNLSNNAFKGHIPLSFSNLSNLESLDLSSNQLSGTIPSGLGTLSFLEYINVSHNQLKGEIPQGTQITGQAKSSFEWNAELCGLPLQETCFGTNAPPTQQPSEEDEEVLNWKAVVIGYGPGVLLGLAIAQLIASYKPEWLVKIVGPNKRRSR</sequence>
<dbReference type="PRINTS" id="PR00019">
    <property type="entry name" value="LEURICHRPT"/>
</dbReference>
<gene>
    <name evidence="14" type="ORF">Bca52824_028622</name>
</gene>
<accession>A0A8X8AN47</accession>
<keyword evidence="9" id="KW-0472">Membrane</keyword>
<evidence type="ECO:0000259" key="13">
    <source>
        <dbReference type="Pfam" id="PF23598"/>
    </source>
</evidence>
<dbReference type="PANTHER" id="PTHR48057">
    <property type="entry name" value="LEUCINE-RICH REPEAT SERINE/THREONINE-PROTEIN KINASE 1"/>
    <property type="match status" value="1"/>
</dbReference>
<evidence type="ECO:0000256" key="10">
    <source>
        <dbReference type="ARBA" id="ARBA00023170"/>
    </source>
</evidence>
<keyword evidence="6 12" id="KW-0732">Signal</keyword>
<comment type="similarity">
    <text evidence="2">Belongs to the RLP family.</text>
</comment>
<evidence type="ECO:0000256" key="6">
    <source>
        <dbReference type="ARBA" id="ARBA00022729"/>
    </source>
</evidence>
<dbReference type="Pfam" id="PF23598">
    <property type="entry name" value="LRR_14"/>
    <property type="match status" value="1"/>
</dbReference>
<evidence type="ECO:0000256" key="12">
    <source>
        <dbReference type="SAM" id="SignalP"/>
    </source>
</evidence>
<dbReference type="InterPro" id="IPR032675">
    <property type="entry name" value="LRR_dom_sf"/>
</dbReference>
<evidence type="ECO:0000256" key="1">
    <source>
        <dbReference type="ARBA" id="ARBA00004251"/>
    </source>
</evidence>
<evidence type="ECO:0000256" key="11">
    <source>
        <dbReference type="ARBA" id="ARBA00023180"/>
    </source>
</evidence>
<keyword evidence="15" id="KW-1185">Reference proteome</keyword>
<dbReference type="InterPro" id="IPR052595">
    <property type="entry name" value="LRRC69/RLP"/>
</dbReference>
<dbReference type="Pfam" id="PF00560">
    <property type="entry name" value="LRR_1"/>
    <property type="match status" value="1"/>
</dbReference>
<keyword evidence="3" id="KW-1003">Cell membrane</keyword>
<reference evidence="14 15" key="1">
    <citation type="submission" date="2020-02" db="EMBL/GenBank/DDBJ databases">
        <authorList>
            <person name="Ma Q."/>
            <person name="Huang Y."/>
            <person name="Song X."/>
            <person name="Pei D."/>
        </authorList>
    </citation>
    <scope>NUCLEOTIDE SEQUENCE [LARGE SCALE GENOMIC DNA]</scope>
    <source>
        <strain evidence="14">Sxm20200214</strain>
        <tissue evidence="14">Leaf</tissue>
    </source>
</reference>
<dbReference type="SUPFAM" id="SSF52058">
    <property type="entry name" value="L domain-like"/>
    <property type="match status" value="3"/>
</dbReference>
<dbReference type="OrthoDB" id="442066at2759"/>
<name>A0A8X8AN47_BRACI</name>
<organism evidence="14 15">
    <name type="scientific">Brassica carinata</name>
    <name type="common">Ethiopian mustard</name>
    <name type="synonym">Abyssinian cabbage</name>
    <dbReference type="NCBI Taxonomy" id="52824"/>
    <lineage>
        <taxon>Eukaryota</taxon>
        <taxon>Viridiplantae</taxon>
        <taxon>Streptophyta</taxon>
        <taxon>Embryophyta</taxon>
        <taxon>Tracheophyta</taxon>
        <taxon>Spermatophyta</taxon>
        <taxon>Magnoliopsida</taxon>
        <taxon>eudicotyledons</taxon>
        <taxon>Gunneridae</taxon>
        <taxon>Pentapetalae</taxon>
        <taxon>rosids</taxon>
        <taxon>malvids</taxon>
        <taxon>Brassicales</taxon>
        <taxon>Brassicaceae</taxon>
        <taxon>Brassiceae</taxon>
        <taxon>Brassica</taxon>
    </lineage>
</organism>
<dbReference type="InterPro" id="IPR003591">
    <property type="entry name" value="Leu-rich_rpt_typical-subtyp"/>
</dbReference>
<dbReference type="GO" id="GO:0005886">
    <property type="term" value="C:plasma membrane"/>
    <property type="evidence" value="ECO:0007669"/>
    <property type="project" value="UniProtKB-SubCell"/>
</dbReference>
<evidence type="ECO:0000256" key="8">
    <source>
        <dbReference type="ARBA" id="ARBA00022989"/>
    </source>
</evidence>
<evidence type="ECO:0000313" key="15">
    <source>
        <dbReference type="Proteomes" id="UP000886595"/>
    </source>
</evidence>
<keyword evidence="4" id="KW-0433">Leucine-rich repeat</keyword>
<dbReference type="AlphaFoldDB" id="A0A8X8AN47"/>
<evidence type="ECO:0000256" key="7">
    <source>
        <dbReference type="ARBA" id="ARBA00022737"/>
    </source>
</evidence>
<dbReference type="EMBL" id="JAAMPC010000006">
    <property type="protein sequence ID" value="KAG2308874.1"/>
    <property type="molecule type" value="Genomic_DNA"/>
</dbReference>
<evidence type="ECO:0000256" key="2">
    <source>
        <dbReference type="ARBA" id="ARBA00009592"/>
    </source>
</evidence>
<dbReference type="FunFam" id="3.80.10.10:FF:000095">
    <property type="entry name" value="LRR receptor-like serine/threonine-protein kinase GSO1"/>
    <property type="match status" value="2"/>
</dbReference>
<evidence type="ECO:0000256" key="3">
    <source>
        <dbReference type="ARBA" id="ARBA00022475"/>
    </source>
</evidence>
<feature type="domain" description="Disease resistance R13L4/SHOC-2-like LRR" evidence="13">
    <location>
        <begin position="187"/>
        <end position="270"/>
    </location>
</feature>
<dbReference type="Gene3D" id="3.80.10.10">
    <property type="entry name" value="Ribonuclease Inhibitor"/>
    <property type="match status" value="4"/>
</dbReference>
<dbReference type="PROSITE" id="PS51450">
    <property type="entry name" value="LRR"/>
    <property type="match status" value="2"/>
</dbReference>
<proteinExistence type="inferred from homology"/>
<dbReference type="FunFam" id="3.80.10.10:FF:000111">
    <property type="entry name" value="LRR receptor-like serine/threonine-protein kinase ERECTA"/>
    <property type="match status" value="1"/>
</dbReference>
<comment type="caution">
    <text evidence="14">The sequence shown here is derived from an EMBL/GenBank/DDBJ whole genome shotgun (WGS) entry which is preliminary data.</text>
</comment>
<feature type="chain" id="PRO_5036494230" description="Disease resistance R13L4/SHOC-2-like LRR domain-containing protein" evidence="12">
    <location>
        <begin position="25"/>
        <end position="881"/>
    </location>
</feature>
<comment type="subcellular location">
    <subcellularLocation>
        <location evidence="1">Cell membrane</location>
        <topology evidence="1">Single-pass type I membrane protein</topology>
    </subcellularLocation>
</comment>
<dbReference type="Pfam" id="PF13855">
    <property type="entry name" value="LRR_8"/>
    <property type="match status" value="3"/>
</dbReference>
<keyword evidence="10" id="KW-0675">Receptor</keyword>
<dbReference type="SMART" id="SM00365">
    <property type="entry name" value="LRR_SD22"/>
    <property type="match status" value="7"/>
</dbReference>
<keyword evidence="8" id="KW-1133">Transmembrane helix</keyword>
<evidence type="ECO:0000256" key="9">
    <source>
        <dbReference type="ARBA" id="ARBA00023136"/>
    </source>
</evidence>
<dbReference type="SMART" id="SM00369">
    <property type="entry name" value="LRR_TYP"/>
    <property type="match status" value="10"/>
</dbReference>
<protein>
    <recommendedName>
        <fullName evidence="13">Disease resistance R13L4/SHOC-2-like LRR domain-containing protein</fullName>
    </recommendedName>
</protein>
<keyword evidence="11" id="KW-0325">Glycoprotein</keyword>
<dbReference type="InterPro" id="IPR055414">
    <property type="entry name" value="LRR_R13L4/SHOC2-like"/>
</dbReference>
<dbReference type="InterPro" id="IPR001611">
    <property type="entry name" value="Leu-rich_rpt"/>
</dbReference>
<keyword evidence="7" id="KW-0677">Repeat</keyword>
<evidence type="ECO:0000313" key="14">
    <source>
        <dbReference type="EMBL" id="KAG2308874.1"/>
    </source>
</evidence>
<evidence type="ECO:0000256" key="5">
    <source>
        <dbReference type="ARBA" id="ARBA00022692"/>
    </source>
</evidence>
<evidence type="ECO:0000256" key="4">
    <source>
        <dbReference type="ARBA" id="ARBA00022614"/>
    </source>
</evidence>